<proteinExistence type="predicted"/>
<gene>
    <name evidence="3" type="ORF">B9Z65_4106</name>
</gene>
<dbReference type="Proteomes" id="UP000243723">
    <property type="component" value="Unassembled WGS sequence"/>
</dbReference>
<name>A0A2P7Z1U3_9PEZI</name>
<feature type="compositionally biased region" description="Basic and acidic residues" evidence="1">
    <location>
        <begin position="45"/>
        <end position="60"/>
    </location>
</feature>
<keyword evidence="4" id="KW-1185">Reference proteome</keyword>
<evidence type="ECO:0000256" key="1">
    <source>
        <dbReference type="SAM" id="MobiDB-lite"/>
    </source>
</evidence>
<feature type="signal peptide" evidence="2">
    <location>
        <begin position="1"/>
        <end position="20"/>
    </location>
</feature>
<feature type="compositionally biased region" description="Polar residues" evidence="1">
    <location>
        <begin position="26"/>
        <end position="41"/>
    </location>
</feature>
<evidence type="ECO:0000256" key="2">
    <source>
        <dbReference type="SAM" id="SignalP"/>
    </source>
</evidence>
<organism evidence="3 4">
    <name type="scientific">Elsinoe australis</name>
    <dbReference type="NCBI Taxonomy" id="40998"/>
    <lineage>
        <taxon>Eukaryota</taxon>
        <taxon>Fungi</taxon>
        <taxon>Dikarya</taxon>
        <taxon>Ascomycota</taxon>
        <taxon>Pezizomycotina</taxon>
        <taxon>Dothideomycetes</taxon>
        <taxon>Dothideomycetidae</taxon>
        <taxon>Myriangiales</taxon>
        <taxon>Elsinoaceae</taxon>
        <taxon>Elsinoe</taxon>
    </lineage>
</organism>
<feature type="compositionally biased region" description="Gly residues" evidence="1">
    <location>
        <begin position="103"/>
        <end position="117"/>
    </location>
</feature>
<feature type="compositionally biased region" description="Low complexity" evidence="1">
    <location>
        <begin position="88"/>
        <end position="102"/>
    </location>
</feature>
<reference evidence="3 4" key="1">
    <citation type="submission" date="2017-05" db="EMBL/GenBank/DDBJ databases">
        <title>Draft genome sequence of Elsinoe australis.</title>
        <authorList>
            <person name="Cheng Q."/>
        </authorList>
    </citation>
    <scope>NUCLEOTIDE SEQUENCE [LARGE SCALE GENOMIC DNA]</scope>
    <source>
        <strain evidence="3 4">NL1</strain>
    </source>
</reference>
<feature type="region of interest" description="Disordered" evidence="1">
    <location>
        <begin position="26"/>
        <end position="118"/>
    </location>
</feature>
<feature type="chain" id="PRO_5015126293" evidence="2">
    <location>
        <begin position="21"/>
        <end position="185"/>
    </location>
</feature>
<sequence length="185" mass="19626">MQLPHPILSLLLLTASLSAAQPVQNDDGTDITASSATSQTHPKLVARDPRDPSHSSDYNRYRSYSSQPTNINPADFEAADTTPTRNPTVQFGGQQTVPQQGGQRAGGGQQQGGGGGQQLQELNTIRTALTGIDTTRLSPAAQTTHRRLVSSEARYRSALAQNGQLAQANLDSLRDGVRRLAGGNV</sequence>
<dbReference type="AlphaFoldDB" id="A0A2P7Z1U3"/>
<accession>A0A2P7Z1U3</accession>
<keyword evidence="2" id="KW-0732">Signal</keyword>
<dbReference type="EMBL" id="NHZQ01000335">
    <property type="protein sequence ID" value="PSK42192.1"/>
    <property type="molecule type" value="Genomic_DNA"/>
</dbReference>
<evidence type="ECO:0000313" key="3">
    <source>
        <dbReference type="EMBL" id="PSK42192.1"/>
    </source>
</evidence>
<comment type="caution">
    <text evidence="3">The sequence shown here is derived from an EMBL/GenBank/DDBJ whole genome shotgun (WGS) entry which is preliminary data.</text>
</comment>
<protein>
    <submittedName>
        <fullName evidence="3">Uncharacterized protein</fullName>
    </submittedName>
</protein>
<evidence type="ECO:0000313" key="4">
    <source>
        <dbReference type="Proteomes" id="UP000243723"/>
    </source>
</evidence>